<dbReference type="InterPro" id="IPR036688">
    <property type="entry name" value="MoeA_C_domain_IV_sf"/>
</dbReference>
<dbReference type="Pfam" id="PF00994">
    <property type="entry name" value="MoCF_biosynth"/>
    <property type="match status" value="1"/>
</dbReference>
<protein>
    <recommendedName>
        <fullName evidence="11">Molybdopterin molybdenumtransferase</fullName>
        <ecNumber evidence="11">2.10.1.1</ecNumber>
    </recommendedName>
</protein>
<name>A0A3L7AE68_9HYPH</name>
<dbReference type="GO" id="GO:0005829">
    <property type="term" value="C:cytosol"/>
    <property type="evidence" value="ECO:0007669"/>
    <property type="project" value="TreeGrafter"/>
</dbReference>
<dbReference type="InterPro" id="IPR036135">
    <property type="entry name" value="MoeA_linker/N_sf"/>
</dbReference>
<keyword evidence="8 11" id="KW-0460">Magnesium</keyword>
<accession>A0A3L7AE68</accession>
<evidence type="ECO:0000313" key="13">
    <source>
        <dbReference type="EMBL" id="RLP78285.1"/>
    </source>
</evidence>
<dbReference type="Pfam" id="PF03453">
    <property type="entry name" value="MoeA_N"/>
    <property type="match status" value="1"/>
</dbReference>
<keyword evidence="14" id="KW-1185">Reference proteome</keyword>
<evidence type="ECO:0000313" key="14">
    <source>
        <dbReference type="Proteomes" id="UP000269692"/>
    </source>
</evidence>
<dbReference type="InterPro" id="IPR001453">
    <property type="entry name" value="MoaB/Mog_dom"/>
</dbReference>
<comment type="similarity">
    <text evidence="4 11">Belongs to the MoeA family.</text>
</comment>
<evidence type="ECO:0000259" key="12">
    <source>
        <dbReference type="SMART" id="SM00852"/>
    </source>
</evidence>
<dbReference type="Gene3D" id="3.40.980.10">
    <property type="entry name" value="MoaB/Mog-like domain"/>
    <property type="match status" value="1"/>
</dbReference>
<reference evidence="13 14" key="1">
    <citation type="submission" date="2018-10" db="EMBL/GenBank/DDBJ databases">
        <title>Xanthobacter tagetidis genome sequencing and assembly.</title>
        <authorList>
            <person name="Maclea K.S."/>
            <person name="Goen A.E."/>
            <person name="Fatima S.A."/>
        </authorList>
    </citation>
    <scope>NUCLEOTIDE SEQUENCE [LARGE SCALE GENOMIC DNA]</scope>
    <source>
        <strain evidence="13 14">ATCC 700314</strain>
    </source>
</reference>
<dbReference type="OrthoDB" id="9804758at2"/>
<dbReference type="PANTHER" id="PTHR10192">
    <property type="entry name" value="MOLYBDOPTERIN BIOSYNTHESIS PROTEIN"/>
    <property type="match status" value="1"/>
</dbReference>
<dbReference type="InterPro" id="IPR005111">
    <property type="entry name" value="MoeA_C_domain_IV"/>
</dbReference>
<dbReference type="InterPro" id="IPR005110">
    <property type="entry name" value="MoeA_linker/N"/>
</dbReference>
<evidence type="ECO:0000256" key="8">
    <source>
        <dbReference type="ARBA" id="ARBA00022842"/>
    </source>
</evidence>
<dbReference type="FunFam" id="3.40.980.10:FF:000004">
    <property type="entry name" value="Molybdopterin molybdenumtransferase"/>
    <property type="match status" value="1"/>
</dbReference>
<comment type="caution">
    <text evidence="13">The sequence shown here is derived from an EMBL/GenBank/DDBJ whole genome shotgun (WGS) entry which is preliminary data.</text>
</comment>
<dbReference type="CDD" id="cd00887">
    <property type="entry name" value="MoeA"/>
    <property type="match status" value="1"/>
</dbReference>
<dbReference type="SUPFAM" id="SSF63882">
    <property type="entry name" value="MoeA N-terminal region -like"/>
    <property type="match status" value="1"/>
</dbReference>
<dbReference type="InterPro" id="IPR038987">
    <property type="entry name" value="MoeA-like"/>
</dbReference>
<gene>
    <name evidence="13" type="ORF">D9R14_12990</name>
</gene>
<feature type="domain" description="MoaB/Mog" evidence="12">
    <location>
        <begin position="177"/>
        <end position="317"/>
    </location>
</feature>
<evidence type="ECO:0000256" key="7">
    <source>
        <dbReference type="ARBA" id="ARBA00022723"/>
    </source>
</evidence>
<evidence type="ECO:0000256" key="9">
    <source>
        <dbReference type="ARBA" id="ARBA00023150"/>
    </source>
</evidence>
<dbReference type="GO" id="GO:0006777">
    <property type="term" value="P:Mo-molybdopterin cofactor biosynthetic process"/>
    <property type="evidence" value="ECO:0007669"/>
    <property type="project" value="UniProtKB-UniRule"/>
</dbReference>
<dbReference type="PROSITE" id="PS01079">
    <property type="entry name" value="MOCF_BIOSYNTHESIS_2"/>
    <property type="match status" value="1"/>
</dbReference>
<comment type="cofactor">
    <cofactor evidence="1 11">
        <name>Mg(2+)</name>
        <dbReference type="ChEBI" id="CHEBI:18420"/>
    </cofactor>
</comment>
<evidence type="ECO:0000256" key="3">
    <source>
        <dbReference type="ARBA" id="ARBA00005046"/>
    </source>
</evidence>
<dbReference type="NCBIfam" id="NF045515">
    <property type="entry name" value="Glp_gephyrin"/>
    <property type="match status" value="1"/>
</dbReference>
<dbReference type="Proteomes" id="UP000269692">
    <property type="component" value="Unassembled WGS sequence"/>
</dbReference>
<keyword evidence="7 11" id="KW-0479">Metal-binding</keyword>
<keyword evidence="6 11" id="KW-0808">Transferase</keyword>
<evidence type="ECO:0000256" key="11">
    <source>
        <dbReference type="RuleBase" id="RU365090"/>
    </source>
</evidence>
<sequence length="404" mass="41370">MALMSVAEALARVAGPVQPLAEEWVPVAEAAGRVLARDLIANRSQPPADMSAMDGYAVRAADIAATPAQLAVIGESAAGRPFAGAVGPGECVRIFTGAVLPEGTDTVVIQENTTRDGGLMATTAPTAALRNVRKAGCDFATGAPGLMAGHRITARDMMLAAAMDHAEIPVARRPRVALVQTGDELVMPGRGSGADSEIVVSNAFGLAAIARAAGAQVMDLGVVRDDLSAIRAAIREAMEAGADVLVSSGGASVGDHDLMAPALKAEQVELEVHKIALRPGKPLMFGRRGAVRVLGLPGNPVSSHVCGLLFLVPLIRALQGDTAPAYRTLPARLGCDMPANDWRMDFMRATLEDDGAGGLVATPLPVQDSSLLSVLAAADALLIREADAPAAAAGAPCRVIPFAD</sequence>
<evidence type="ECO:0000256" key="2">
    <source>
        <dbReference type="ARBA" id="ARBA00002901"/>
    </source>
</evidence>
<dbReference type="AlphaFoldDB" id="A0A3L7AE68"/>
<keyword evidence="9 11" id="KW-0501">Molybdenum cofactor biosynthesis</keyword>
<dbReference type="InterPro" id="IPR008284">
    <property type="entry name" value="MoCF_biosynth_CS"/>
</dbReference>
<dbReference type="UniPathway" id="UPA00344"/>
<dbReference type="Pfam" id="PF03454">
    <property type="entry name" value="MoeA_C"/>
    <property type="match status" value="1"/>
</dbReference>
<evidence type="ECO:0000256" key="4">
    <source>
        <dbReference type="ARBA" id="ARBA00010763"/>
    </source>
</evidence>
<evidence type="ECO:0000256" key="10">
    <source>
        <dbReference type="ARBA" id="ARBA00047317"/>
    </source>
</evidence>
<dbReference type="InterPro" id="IPR036425">
    <property type="entry name" value="MoaB/Mog-like_dom_sf"/>
</dbReference>
<dbReference type="RefSeq" id="WP_121623752.1">
    <property type="nucleotide sequence ID" value="NZ_JACIIW010000009.1"/>
</dbReference>
<proteinExistence type="inferred from homology"/>
<dbReference type="EC" id="2.10.1.1" evidence="11"/>
<keyword evidence="5 11" id="KW-0500">Molybdenum</keyword>
<comment type="pathway">
    <text evidence="3 11">Cofactor biosynthesis; molybdopterin biosynthesis.</text>
</comment>
<comment type="catalytic activity">
    <reaction evidence="10">
        <text>adenylyl-molybdopterin + molybdate = Mo-molybdopterin + AMP + H(+)</text>
        <dbReference type="Rhea" id="RHEA:35047"/>
        <dbReference type="ChEBI" id="CHEBI:15378"/>
        <dbReference type="ChEBI" id="CHEBI:36264"/>
        <dbReference type="ChEBI" id="CHEBI:62727"/>
        <dbReference type="ChEBI" id="CHEBI:71302"/>
        <dbReference type="ChEBI" id="CHEBI:456215"/>
        <dbReference type="EC" id="2.10.1.1"/>
    </reaction>
</comment>
<organism evidence="13 14">
    <name type="scientific">Xanthobacter tagetidis</name>
    <dbReference type="NCBI Taxonomy" id="60216"/>
    <lineage>
        <taxon>Bacteria</taxon>
        <taxon>Pseudomonadati</taxon>
        <taxon>Pseudomonadota</taxon>
        <taxon>Alphaproteobacteria</taxon>
        <taxon>Hyphomicrobiales</taxon>
        <taxon>Xanthobacteraceae</taxon>
        <taxon>Xanthobacter</taxon>
    </lineage>
</organism>
<dbReference type="FunFam" id="2.170.190.11:FF:000001">
    <property type="entry name" value="Molybdopterin molybdenumtransferase"/>
    <property type="match status" value="1"/>
</dbReference>
<dbReference type="SMART" id="SM00852">
    <property type="entry name" value="MoCF_biosynth"/>
    <property type="match status" value="1"/>
</dbReference>
<dbReference type="GO" id="GO:0061599">
    <property type="term" value="F:molybdopterin molybdotransferase activity"/>
    <property type="evidence" value="ECO:0007669"/>
    <property type="project" value="UniProtKB-UniRule"/>
</dbReference>
<dbReference type="Gene3D" id="2.40.340.10">
    <property type="entry name" value="MoeA, C-terminal, domain IV"/>
    <property type="match status" value="1"/>
</dbReference>
<comment type="function">
    <text evidence="2 11">Catalyzes the insertion of molybdate into adenylated molybdopterin with the concomitant release of AMP.</text>
</comment>
<dbReference type="Gene3D" id="2.170.190.11">
    <property type="entry name" value="Molybdopterin biosynthesis moea protein, domain 3"/>
    <property type="match status" value="1"/>
</dbReference>
<dbReference type="GO" id="GO:0046872">
    <property type="term" value="F:metal ion binding"/>
    <property type="evidence" value="ECO:0007669"/>
    <property type="project" value="UniProtKB-UniRule"/>
</dbReference>
<evidence type="ECO:0000256" key="5">
    <source>
        <dbReference type="ARBA" id="ARBA00022505"/>
    </source>
</evidence>
<dbReference type="PANTHER" id="PTHR10192:SF5">
    <property type="entry name" value="GEPHYRIN"/>
    <property type="match status" value="1"/>
</dbReference>
<dbReference type="EMBL" id="RCTF01000009">
    <property type="protein sequence ID" value="RLP78285.1"/>
    <property type="molecule type" value="Genomic_DNA"/>
</dbReference>
<dbReference type="SUPFAM" id="SSF53218">
    <property type="entry name" value="Molybdenum cofactor biosynthesis proteins"/>
    <property type="match status" value="1"/>
</dbReference>
<evidence type="ECO:0000256" key="6">
    <source>
        <dbReference type="ARBA" id="ARBA00022679"/>
    </source>
</evidence>
<evidence type="ECO:0000256" key="1">
    <source>
        <dbReference type="ARBA" id="ARBA00001946"/>
    </source>
</evidence>
<dbReference type="Gene3D" id="3.90.105.10">
    <property type="entry name" value="Molybdopterin biosynthesis moea protein, domain 2"/>
    <property type="match status" value="1"/>
</dbReference>
<dbReference type="SUPFAM" id="SSF63867">
    <property type="entry name" value="MoeA C-terminal domain-like"/>
    <property type="match status" value="1"/>
</dbReference>